<accession>A0A2Z3I1K8</accession>
<dbReference type="SUPFAM" id="SSF53474">
    <property type="entry name" value="alpha/beta-Hydrolases"/>
    <property type="match status" value="1"/>
</dbReference>
<dbReference type="EMBL" id="CP029479">
    <property type="protein sequence ID" value="AWM78849.1"/>
    <property type="molecule type" value="Genomic_DNA"/>
</dbReference>
<sequence length="348" mass="36471">MSLATLAAATLAAAACSIPDMAPAAPQKTGAAVQDSVVFNRFLVPDGDQPDIEAGVWRAVGPAAAPRPLIVISHGTGGDFRSHLATAEALARAGFVVVALTHTGDNWRDQSRASDLGGRTRQVSVLIDYMLTAWEGRGGIDAKQIGAFGYSAGGFTMLAAAGGEPDMTRVVEHCRSHPDYFDCRLVAKTPSTGSPAARDALVIHRDPRLKALVIAAPALGFTFAGKGLAEVTQPVQLWQAGADQILPAPSYVEPVKAALPKPPEFFRVEGAGHYDFMPPCSAQLKLFAPAICAPTPGFDRAAFHETFDRDVIRFFTTHLRVPSPRPAASEGSVPGQSARLSPGTGPAS</sequence>
<reference evidence="6" key="1">
    <citation type="submission" date="2018-05" db="EMBL/GenBank/DDBJ databases">
        <title>Genome sequencing of Phenylobacterium sp. HYN0004.</title>
        <authorList>
            <person name="Yi H."/>
            <person name="Baek C."/>
        </authorList>
    </citation>
    <scope>NUCLEOTIDE SEQUENCE [LARGE SCALE GENOMIC DNA]</scope>
    <source>
        <strain evidence="6">HYN0004</strain>
    </source>
</reference>
<dbReference type="GO" id="GO:0006508">
    <property type="term" value="P:proteolysis"/>
    <property type="evidence" value="ECO:0007669"/>
    <property type="project" value="InterPro"/>
</dbReference>
<dbReference type="Gene3D" id="3.40.50.1820">
    <property type="entry name" value="alpha/beta hydrolase"/>
    <property type="match status" value="1"/>
</dbReference>
<evidence type="ECO:0000256" key="2">
    <source>
        <dbReference type="SAM" id="MobiDB-lite"/>
    </source>
</evidence>
<dbReference type="InterPro" id="IPR029058">
    <property type="entry name" value="AB_hydrolase_fold"/>
</dbReference>
<dbReference type="InterPro" id="IPR001375">
    <property type="entry name" value="Peptidase_S9_cat"/>
</dbReference>
<dbReference type="Proteomes" id="UP000247763">
    <property type="component" value="Chromosome"/>
</dbReference>
<dbReference type="AlphaFoldDB" id="A0A2Z3I1K8"/>
<feature type="domain" description="Peptidase S9 prolyl oligopeptidase catalytic" evidence="4">
    <location>
        <begin position="87"/>
        <end position="167"/>
    </location>
</feature>
<evidence type="ECO:0000313" key="6">
    <source>
        <dbReference type="Proteomes" id="UP000247763"/>
    </source>
</evidence>
<dbReference type="OrthoDB" id="9814760at2"/>
<proteinExistence type="predicted"/>
<feature type="region of interest" description="Disordered" evidence="2">
    <location>
        <begin position="322"/>
        <end position="348"/>
    </location>
</feature>
<keyword evidence="3" id="KW-0732">Signal</keyword>
<dbReference type="GO" id="GO:0008236">
    <property type="term" value="F:serine-type peptidase activity"/>
    <property type="evidence" value="ECO:0007669"/>
    <property type="project" value="InterPro"/>
</dbReference>
<dbReference type="GO" id="GO:0052689">
    <property type="term" value="F:carboxylic ester hydrolase activity"/>
    <property type="evidence" value="ECO:0007669"/>
    <property type="project" value="UniProtKB-ARBA"/>
</dbReference>
<dbReference type="PANTHER" id="PTHR22946">
    <property type="entry name" value="DIENELACTONE HYDROLASE DOMAIN-CONTAINING PROTEIN-RELATED"/>
    <property type="match status" value="1"/>
</dbReference>
<dbReference type="KEGG" id="phb:HYN04_11610"/>
<organism evidence="5 6">
    <name type="scientific">Phenylobacterium parvum</name>
    <dbReference type="NCBI Taxonomy" id="2201350"/>
    <lineage>
        <taxon>Bacteria</taxon>
        <taxon>Pseudomonadati</taxon>
        <taxon>Pseudomonadota</taxon>
        <taxon>Alphaproteobacteria</taxon>
        <taxon>Caulobacterales</taxon>
        <taxon>Caulobacteraceae</taxon>
        <taxon>Phenylobacterium</taxon>
    </lineage>
</organism>
<dbReference type="Pfam" id="PF00326">
    <property type="entry name" value="Peptidase_S9"/>
    <property type="match status" value="1"/>
</dbReference>
<dbReference type="InterPro" id="IPR050261">
    <property type="entry name" value="FrsA_esterase"/>
</dbReference>
<name>A0A2Z3I1K8_9CAUL</name>
<keyword evidence="6" id="KW-1185">Reference proteome</keyword>
<keyword evidence="1 5" id="KW-0378">Hydrolase</keyword>
<evidence type="ECO:0000256" key="1">
    <source>
        <dbReference type="ARBA" id="ARBA00022801"/>
    </source>
</evidence>
<dbReference type="PANTHER" id="PTHR22946:SF9">
    <property type="entry name" value="POLYKETIDE TRANSFERASE AF380"/>
    <property type="match status" value="1"/>
</dbReference>
<gene>
    <name evidence="5" type="ORF">HYN04_11610</name>
</gene>
<feature type="chain" id="PRO_5016440469" evidence="3">
    <location>
        <begin position="25"/>
        <end position="348"/>
    </location>
</feature>
<protein>
    <submittedName>
        <fullName evidence="5">Dienelactone hydrolase</fullName>
    </submittedName>
</protein>
<evidence type="ECO:0000256" key="3">
    <source>
        <dbReference type="SAM" id="SignalP"/>
    </source>
</evidence>
<feature type="signal peptide" evidence="3">
    <location>
        <begin position="1"/>
        <end position="24"/>
    </location>
</feature>
<evidence type="ECO:0000259" key="4">
    <source>
        <dbReference type="Pfam" id="PF00326"/>
    </source>
</evidence>
<evidence type="ECO:0000313" key="5">
    <source>
        <dbReference type="EMBL" id="AWM78849.1"/>
    </source>
</evidence>